<sequence length="285" mass="30043">MSHETARLWFAGVPAPVALDGAERTTYGKRSELAGWAVPGGPSGDLCLVRAEHAGQVWSVADVSVDVSYSGHGDRPHVSVTWRTGWELPALHGDASGNVRWLLRAQTLGLVDTDELVDMIGRYAVAVAGGLQTDCVRRLAVACNELHRRNPFAERGGRPAVTAEDGPVRLMQEVMTAGGHRATTAGELRARLDGADLGGLCLSTLPRDLPNDPAAAVLLVNSLADTLGLLRAAEDLAAEEKARMRARLDGAPAPAAVAGAAYDAVSDTLTRRCTAWARRPVVPPA</sequence>
<dbReference type="RefSeq" id="WP_359657641.1">
    <property type="nucleotide sequence ID" value="NZ_JBEXZP010000214.1"/>
</dbReference>
<dbReference type="EMBL" id="JBEXZR010000076">
    <property type="protein sequence ID" value="MEU0712658.1"/>
    <property type="molecule type" value="Genomic_DNA"/>
</dbReference>
<gene>
    <name evidence="1" type="ORF">ABZ508_35445</name>
</gene>
<evidence type="ECO:0000313" key="2">
    <source>
        <dbReference type="Proteomes" id="UP001550378"/>
    </source>
</evidence>
<reference evidence="1 2" key="1">
    <citation type="submission" date="2024-06" db="EMBL/GenBank/DDBJ databases">
        <title>The Natural Products Discovery Center: Release of the First 8490 Sequenced Strains for Exploring Actinobacteria Biosynthetic Diversity.</title>
        <authorList>
            <person name="Kalkreuter E."/>
            <person name="Kautsar S.A."/>
            <person name="Yang D."/>
            <person name="Bader C.D."/>
            <person name="Teijaro C.N."/>
            <person name="Fluegel L."/>
            <person name="Davis C.M."/>
            <person name="Simpson J.R."/>
            <person name="Lauterbach L."/>
            <person name="Steele A.D."/>
            <person name="Gui C."/>
            <person name="Meng S."/>
            <person name="Li G."/>
            <person name="Viehrig K."/>
            <person name="Ye F."/>
            <person name="Su P."/>
            <person name="Kiefer A.F."/>
            <person name="Nichols A."/>
            <person name="Cepeda A.J."/>
            <person name="Yan W."/>
            <person name="Fan B."/>
            <person name="Jiang Y."/>
            <person name="Adhikari A."/>
            <person name="Zheng C.-J."/>
            <person name="Schuster L."/>
            <person name="Cowan T.M."/>
            <person name="Smanski M.J."/>
            <person name="Chevrette M.G."/>
            <person name="De Carvalho L.P.S."/>
            <person name="Shen B."/>
        </authorList>
    </citation>
    <scope>NUCLEOTIDE SEQUENCE [LARGE SCALE GENOMIC DNA]</scope>
    <source>
        <strain evidence="1 2">NPDC006337</strain>
    </source>
</reference>
<name>A0ABV2WH28_9ACTN</name>
<proteinExistence type="predicted"/>
<accession>A0ABV2WH28</accession>
<dbReference type="Proteomes" id="UP001550378">
    <property type="component" value="Unassembled WGS sequence"/>
</dbReference>
<keyword evidence="2" id="KW-1185">Reference proteome</keyword>
<evidence type="ECO:0000313" key="1">
    <source>
        <dbReference type="EMBL" id="MEU0712658.1"/>
    </source>
</evidence>
<protein>
    <submittedName>
        <fullName evidence="1">Uncharacterized protein</fullName>
    </submittedName>
</protein>
<organism evidence="1 2">
    <name type="scientific">Streptomyces lavendulocolor</name>
    <dbReference type="NCBI Taxonomy" id="67316"/>
    <lineage>
        <taxon>Bacteria</taxon>
        <taxon>Bacillati</taxon>
        <taxon>Actinomycetota</taxon>
        <taxon>Actinomycetes</taxon>
        <taxon>Kitasatosporales</taxon>
        <taxon>Streptomycetaceae</taxon>
        <taxon>Streptomyces</taxon>
    </lineage>
</organism>
<comment type="caution">
    <text evidence="1">The sequence shown here is derived from an EMBL/GenBank/DDBJ whole genome shotgun (WGS) entry which is preliminary data.</text>
</comment>